<proteinExistence type="predicted"/>
<evidence type="ECO:0000313" key="1">
    <source>
        <dbReference type="EMBL" id="MBX34606.1"/>
    </source>
</evidence>
<organism evidence="1">
    <name type="scientific">Rhizophora mucronata</name>
    <name type="common">Asiatic mangrove</name>
    <dbReference type="NCBI Taxonomy" id="61149"/>
    <lineage>
        <taxon>Eukaryota</taxon>
        <taxon>Viridiplantae</taxon>
        <taxon>Streptophyta</taxon>
        <taxon>Embryophyta</taxon>
        <taxon>Tracheophyta</taxon>
        <taxon>Spermatophyta</taxon>
        <taxon>Magnoliopsida</taxon>
        <taxon>eudicotyledons</taxon>
        <taxon>Gunneridae</taxon>
        <taxon>Pentapetalae</taxon>
        <taxon>rosids</taxon>
        <taxon>fabids</taxon>
        <taxon>Malpighiales</taxon>
        <taxon>Rhizophoraceae</taxon>
        <taxon>Rhizophora</taxon>
    </lineage>
</organism>
<name>A0A2P2MWK4_RHIMU</name>
<protein>
    <submittedName>
        <fullName evidence="1">Uncharacterized protein</fullName>
    </submittedName>
</protein>
<reference evidence="1" key="1">
    <citation type="submission" date="2018-02" db="EMBL/GenBank/DDBJ databases">
        <title>Rhizophora mucronata_Transcriptome.</title>
        <authorList>
            <person name="Meera S.P."/>
            <person name="Sreeshan A."/>
            <person name="Augustine A."/>
        </authorList>
    </citation>
    <scope>NUCLEOTIDE SEQUENCE</scope>
    <source>
        <tissue evidence="1">Leaf</tissue>
    </source>
</reference>
<dbReference type="AlphaFoldDB" id="A0A2P2MWK4"/>
<accession>A0A2P2MWK4</accession>
<dbReference type="EMBL" id="GGEC01054122">
    <property type="protein sequence ID" value="MBX34606.1"/>
    <property type="molecule type" value="Transcribed_RNA"/>
</dbReference>
<sequence length="79" mass="9546">MEQQHICIKTIRNIKLPWRDIPRRGERNKRPNQIRVQLKETSPRHLFSASPNQRLDFWIEHTKFMRESNEDLGDSVKGH</sequence>